<name>E4TQ46_MARTH</name>
<organism evidence="2 3">
    <name type="scientific">Marivirga tractuosa (strain ATCC 23168 / DSM 4126 / NBRC 15989 / NCIMB 1408 / VKM B-1430 / H-43)</name>
    <name type="common">Microscilla tractuosa</name>
    <name type="synonym">Flexibacter tractuosus</name>
    <dbReference type="NCBI Taxonomy" id="643867"/>
    <lineage>
        <taxon>Bacteria</taxon>
        <taxon>Pseudomonadati</taxon>
        <taxon>Bacteroidota</taxon>
        <taxon>Cytophagia</taxon>
        <taxon>Cytophagales</taxon>
        <taxon>Marivirgaceae</taxon>
        <taxon>Marivirga</taxon>
    </lineage>
</organism>
<dbReference type="Pfam" id="PF06127">
    <property type="entry name" value="Mpo1-like"/>
    <property type="match status" value="1"/>
</dbReference>
<evidence type="ECO:0000313" key="3">
    <source>
        <dbReference type="Proteomes" id="UP000008720"/>
    </source>
</evidence>
<reference evidence="2 3" key="1">
    <citation type="journal article" date="2011" name="Stand. Genomic Sci.">
        <title>Complete genome sequence of Marivirga tractuosa type strain (H-43).</title>
        <authorList>
            <person name="Pagani I."/>
            <person name="Chertkov O."/>
            <person name="Lapidus A."/>
            <person name="Lucas S."/>
            <person name="Del Rio T.G."/>
            <person name="Tice H."/>
            <person name="Copeland A."/>
            <person name="Cheng J.F."/>
            <person name="Nolan M."/>
            <person name="Saunders E."/>
            <person name="Pitluck S."/>
            <person name="Held B."/>
            <person name="Goodwin L."/>
            <person name="Liolios K."/>
            <person name="Ovchinikova G."/>
            <person name="Ivanova N."/>
            <person name="Mavromatis K."/>
            <person name="Pati A."/>
            <person name="Chen A."/>
            <person name="Palaniappan K."/>
            <person name="Land M."/>
            <person name="Hauser L."/>
            <person name="Jeffries C.D."/>
            <person name="Detter J.C."/>
            <person name="Han C."/>
            <person name="Tapia R."/>
            <person name="Ngatchou-Djao O.D."/>
            <person name="Rohde M."/>
            <person name="Goker M."/>
            <person name="Spring S."/>
            <person name="Sikorski J."/>
            <person name="Woyke T."/>
            <person name="Bristow J."/>
            <person name="Eisen J.A."/>
            <person name="Markowitz V."/>
            <person name="Hugenholtz P."/>
            <person name="Klenk H.P."/>
            <person name="Kyrpides N.C."/>
        </authorList>
    </citation>
    <scope>NUCLEOTIDE SEQUENCE [LARGE SCALE GENOMIC DNA]</scope>
    <source>
        <strain evidence="3">ATCC 23168 / DSM 4126 / NBRC 15989 / NCIMB 1408 / VKM B-1430 / H-43</strain>
    </source>
</reference>
<keyword evidence="3" id="KW-1185">Reference proteome</keyword>
<dbReference type="Proteomes" id="UP000008720">
    <property type="component" value="Chromosome"/>
</dbReference>
<sequence length="119" mass="14004">MSFLINLLTNFKVMAERKYKSFKEFYPYYLTEHQDPTCRKLHFTGTALLFGVLAWALITQTYWGLALIPVVGYGFAWVGHFFFEQNKPATFTYPLWSLASDFKMFFQILIGKQPINPQR</sequence>
<dbReference type="PANTHER" id="PTHR34205:SF2">
    <property type="entry name" value="DUF962 DOMAIN-CONTAINING PROTEIN"/>
    <property type="match status" value="1"/>
</dbReference>
<dbReference type="EMBL" id="CP002349">
    <property type="protein sequence ID" value="ADR21592.1"/>
    <property type="molecule type" value="Genomic_DNA"/>
</dbReference>
<keyword evidence="1" id="KW-0812">Transmembrane</keyword>
<evidence type="ECO:0000313" key="2">
    <source>
        <dbReference type="EMBL" id="ADR21592.1"/>
    </source>
</evidence>
<protein>
    <recommendedName>
        <fullName evidence="4">Transmembrane protein</fullName>
    </recommendedName>
</protein>
<dbReference type="KEGG" id="mtt:Ftrac_1603"/>
<dbReference type="eggNOG" id="COG4323">
    <property type="taxonomic scope" value="Bacteria"/>
</dbReference>
<proteinExistence type="predicted"/>
<dbReference type="InterPro" id="IPR009305">
    <property type="entry name" value="Mpo1-like"/>
</dbReference>
<evidence type="ECO:0008006" key="4">
    <source>
        <dbReference type="Google" id="ProtNLM"/>
    </source>
</evidence>
<evidence type="ECO:0000256" key="1">
    <source>
        <dbReference type="SAM" id="Phobius"/>
    </source>
</evidence>
<feature type="transmembrane region" description="Helical" evidence="1">
    <location>
        <begin position="41"/>
        <end position="58"/>
    </location>
</feature>
<dbReference type="PANTHER" id="PTHR34205">
    <property type="entry name" value="TRANSMEMBRANE PROTEIN"/>
    <property type="match status" value="1"/>
</dbReference>
<dbReference type="AlphaFoldDB" id="E4TQ46"/>
<keyword evidence="1" id="KW-0472">Membrane</keyword>
<dbReference type="HOGENOM" id="CLU_140388_0_0_10"/>
<accession>E4TQ46</accession>
<gene>
    <name evidence="2" type="ordered locus">Ftrac_1603</name>
</gene>
<dbReference type="STRING" id="643867.Ftrac_1603"/>
<feature type="transmembrane region" description="Helical" evidence="1">
    <location>
        <begin position="64"/>
        <end position="83"/>
    </location>
</feature>
<keyword evidence="1" id="KW-1133">Transmembrane helix</keyword>